<dbReference type="AlphaFoldDB" id="A0A1G7WZC1"/>
<dbReference type="PANTHER" id="PTHR43784">
    <property type="entry name" value="GDSL-LIKE LIPASE/ACYLHYDROLASE, PUTATIVE (AFU_ORTHOLOGUE AFUA_2G00820)-RELATED"/>
    <property type="match status" value="1"/>
</dbReference>
<protein>
    <submittedName>
        <fullName evidence="3">Lysophospholipase L1</fullName>
    </submittedName>
</protein>
<evidence type="ECO:0000313" key="3">
    <source>
        <dbReference type="EMBL" id="SDG77272.1"/>
    </source>
</evidence>
<feature type="domain" description="SGNH hydrolase-type esterase" evidence="2">
    <location>
        <begin position="197"/>
        <end position="383"/>
    </location>
</feature>
<dbReference type="InterPro" id="IPR036514">
    <property type="entry name" value="SGNH_hydro_sf"/>
</dbReference>
<feature type="signal peptide" evidence="1">
    <location>
        <begin position="1"/>
        <end position="20"/>
    </location>
</feature>
<proteinExistence type="predicted"/>
<dbReference type="EMBL" id="FNCQ01000009">
    <property type="protein sequence ID" value="SDG77272.1"/>
    <property type="molecule type" value="Genomic_DNA"/>
</dbReference>
<dbReference type="GO" id="GO:0016788">
    <property type="term" value="F:hydrolase activity, acting on ester bonds"/>
    <property type="evidence" value="ECO:0007669"/>
    <property type="project" value="UniProtKB-ARBA"/>
</dbReference>
<dbReference type="STRING" id="645274.SAMN04487901_10959"/>
<gene>
    <name evidence="3" type="ORF">SAMN04487901_10959</name>
</gene>
<sequence length="399" mass="43670">MNKRTTLLFACLLTAGIALAKGHWVGTWGTAPQLVERHNNPPAPGLTNNSLRQIVQVSIGGKKVRLKLTNEFSKEPTEIKAIELSIAKSSGSSSEINEASTVSLTFDGKQSVTIPAGGMIVSDAVKFPIGNRENVAITIHYGQTSPSVSGHPGSRTTSYLKEGNTTDFTGAIRTDHWYNIQTLEVEASSKAGAVAILGNSITDGRGSTTNEQNRWADVLSRRLLANKATNKIGVLNMGIGGNCVLRGGLGPTGKDRYHRDLFGQEGVKWIILFEAVNDLGSSWNGVQTAENIIEVYKQIIEEAHQKGIRVYGATITPFKGNNYYSADHEKGRSTLNEWIRTTELLDGIIDFDKAVRNPQDPEAMQKEFLFENDWLHFNAQGYETMGSCIDLNLFTKKKN</sequence>
<dbReference type="InterPro" id="IPR013830">
    <property type="entry name" value="SGNH_hydro"/>
</dbReference>
<dbReference type="InterPro" id="IPR053140">
    <property type="entry name" value="GDSL_Rv0518-like"/>
</dbReference>
<dbReference type="CDD" id="cd01830">
    <property type="entry name" value="XynE_like"/>
    <property type="match status" value="1"/>
</dbReference>
<dbReference type="SUPFAM" id="SSF52266">
    <property type="entry name" value="SGNH hydrolase"/>
    <property type="match status" value="1"/>
</dbReference>
<reference evidence="4" key="1">
    <citation type="submission" date="2016-10" db="EMBL/GenBank/DDBJ databases">
        <authorList>
            <person name="Varghese N."/>
            <person name="Submissions S."/>
        </authorList>
    </citation>
    <scope>NUCLEOTIDE SEQUENCE [LARGE SCALE GENOMIC DNA]</scope>
    <source>
        <strain evidence="4">BP1-148</strain>
    </source>
</reference>
<keyword evidence="4" id="KW-1185">Reference proteome</keyword>
<dbReference type="Gene3D" id="3.40.50.1110">
    <property type="entry name" value="SGNH hydrolase"/>
    <property type="match status" value="1"/>
</dbReference>
<evidence type="ECO:0000256" key="1">
    <source>
        <dbReference type="SAM" id="SignalP"/>
    </source>
</evidence>
<dbReference type="Proteomes" id="UP000198779">
    <property type="component" value="Unassembled WGS sequence"/>
</dbReference>
<keyword evidence="1" id="KW-0732">Signal</keyword>
<dbReference type="RefSeq" id="WP_091817663.1">
    <property type="nucleotide sequence ID" value="NZ_FNCQ01000009.1"/>
</dbReference>
<dbReference type="Pfam" id="PF13472">
    <property type="entry name" value="Lipase_GDSL_2"/>
    <property type="match status" value="1"/>
</dbReference>
<name>A0A1G7WZC1_9BACT</name>
<organism evidence="3 4">
    <name type="scientific">Prevotella communis</name>
    <dbReference type="NCBI Taxonomy" id="2913614"/>
    <lineage>
        <taxon>Bacteria</taxon>
        <taxon>Pseudomonadati</taxon>
        <taxon>Bacteroidota</taxon>
        <taxon>Bacteroidia</taxon>
        <taxon>Bacteroidales</taxon>
        <taxon>Prevotellaceae</taxon>
        <taxon>Prevotella</taxon>
    </lineage>
</organism>
<evidence type="ECO:0000313" key="4">
    <source>
        <dbReference type="Proteomes" id="UP000198779"/>
    </source>
</evidence>
<evidence type="ECO:0000259" key="2">
    <source>
        <dbReference type="Pfam" id="PF13472"/>
    </source>
</evidence>
<accession>A0A1G7WZC1</accession>
<dbReference type="PANTHER" id="PTHR43784:SF2">
    <property type="entry name" value="GDSL-LIKE LIPASE_ACYLHYDROLASE, PUTATIVE (AFU_ORTHOLOGUE AFUA_2G00820)-RELATED"/>
    <property type="match status" value="1"/>
</dbReference>
<feature type="chain" id="PRO_5011695539" evidence="1">
    <location>
        <begin position="21"/>
        <end position="399"/>
    </location>
</feature>